<dbReference type="PANTHER" id="PTHR24393:SF159">
    <property type="entry name" value="ZINC FINGER PROTEIN 345-RELATED"/>
    <property type="match status" value="1"/>
</dbReference>
<evidence type="ECO:0000256" key="1">
    <source>
        <dbReference type="ARBA" id="ARBA00003767"/>
    </source>
</evidence>
<evidence type="ECO:0000256" key="8">
    <source>
        <dbReference type="ARBA" id="ARBA00023163"/>
    </source>
</evidence>
<evidence type="ECO:0000256" key="9">
    <source>
        <dbReference type="ARBA" id="ARBA00023242"/>
    </source>
</evidence>
<keyword evidence="4" id="KW-0677">Repeat</keyword>
<evidence type="ECO:0000256" key="10">
    <source>
        <dbReference type="PROSITE-ProRule" id="PRU00042"/>
    </source>
</evidence>
<evidence type="ECO:0000256" key="5">
    <source>
        <dbReference type="ARBA" id="ARBA00022771"/>
    </source>
</evidence>
<dbReference type="Pfam" id="PF01352">
    <property type="entry name" value="KRAB"/>
    <property type="match status" value="1"/>
</dbReference>
<evidence type="ECO:0000256" key="4">
    <source>
        <dbReference type="ARBA" id="ARBA00022737"/>
    </source>
</evidence>
<name>A0ABQ0FNH4_APOSI</name>
<sequence>MKTEETVAKDPETWRRAIRRMNASLINAPQGLLTFKDVAVDFSQEEWECLDCAQQALYMDVMLENYNNLFFVESHCICPKYENFLDQDPQRFVHKHMNIQEKSYKWDEHGKIIHESTQSVLYQAYLRDTRVKSSNVKSHETGNTGEPCKYQSCTNCLNLCSITNLNQEIHIGKKEHNGTVLDKVFDSKQMHMLKQTNNGKKPYKCSQCARCFTNKCKLRQHQTIHPGEKPYKCSECDKCFSQKCSHSTHKKIHTGEKPYKCNDCDKYFTFKSDLIIHQRIHTGEKPYKCSECDKSFTQKGHLIIHQRIHTGEKPYKCSECDKCFTQKSTLTVHQKIHTGENHINVANVTNALPTNAVLKVIREFIQERSLINVVNVTNALPSNAVLEVIREFIQERSLINVVNVTNALPTNVVACDKCFNHKGDLRNHKRIHTGEKPYKCSECDKCFFHKYSLIIHQRIHTGEKPYKCNDCDKCFTFQN</sequence>
<keyword evidence="6" id="KW-0862">Zinc</keyword>
<feature type="domain" description="KRAB" evidence="12">
    <location>
        <begin position="33"/>
        <end position="104"/>
    </location>
</feature>
<dbReference type="PROSITE" id="PS50157">
    <property type="entry name" value="ZINC_FINGER_C2H2_2"/>
    <property type="match status" value="7"/>
</dbReference>
<dbReference type="PROSITE" id="PS00028">
    <property type="entry name" value="ZINC_FINGER_C2H2_1"/>
    <property type="match status" value="6"/>
</dbReference>
<dbReference type="InterPro" id="IPR001909">
    <property type="entry name" value="KRAB"/>
</dbReference>
<keyword evidence="3" id="KW-0479">Metal-binding</keyword>
<comment type="similarity">
    <text evidence="2">Belongs to the krueppel C2H2-type zinc-finger protein family.</text>
</comment>
<evidence type="ECO:0000256" key="2">
    <source>
        <dbReference type="ARBA" id="ARBA00006991"/>
    </source>
</evidence>
<dbReference type="EMBL" id="BAAFST010000017">
    <property type="protein sequence ID" value="GAB1300596.1"/>
    <property type="molecule type" value="Genomic_DNA"/>
</dbReference>
<organism evidence="13 14">
    <name type="scientific">Apodemus speciosus</name>
    <name type="common">Large Japanese field mouse</name>
    <dbReference type="NCBI Taxonomy" id="105296"/>
    <lineage>
        <taxon>Eukaryota</taxon>
        <taxon>Metazoa</taxon>
        <taxon>Chordata</taxon>
        <taxon>Craniata</taxon>
        <taxon>Vertebrata</taxon>
        <taxon>Euteleostomi</taxon>
        <taxon>Mammalia</taxon>
        <taxon>Eutheria</taxon>
        <taxon>Euarchontoglires</taxon>
        <taxon>Glires</taxon>
        <taxon>Rodentia</taxon>
        <taxon>Myomorpha</taxon>
        <taxon>Muroidea</taxon>
        <taxon>Muridae</taxon>
        <taxon>Murinae</taxon>
        <taxon>Apodemus</taxon>
    </lineage>
</organism>
<dbReference type="PROSITE" id="PS50805">
    <property type="entry name" value="KRAB"/>
    <property type="match status" value="1"/>
</dbReference>
<dbReference type="PANTHER" id="PTHR24393">
    <property type="entry name" value="ZINC FINGER PROTEIN"/>
    <property type="match status" value="1"/>
</dbReference>
<dbReference type="Gene3D" id="6.10.140.140">
    <property type="match status" value="1"/>
</dbReference>
<evidence type="ECO:0000313" key="13">
    <source>
        <dbReference type="EMBL" id="GAB1300596.1"/>
    </source>
</evidence>
<keyword evidence="5 10" id="KW-0863">Zinc-finger</keyword>
<evidence type="ECO:0000256" key="3">
    <source>
        <dbReference type="ARBA" id="ARBA00022723"/>
    </source>
</evidence>
<protein>
    <submittedName>
        <fullName evidence="13">Zinc finger protein 944</fullName>
    </submittedName>
</protein>
<comment type="function">
    <text evidence="1">May be involved in transcriptional regulation.</text>
</comment>
<keyword evidence="14" id="KW-1185">Reference proteome</keyword>
<keyword evidence="8" id="KW-0804">Transcription</keyword>
<dbReference type="Proteomes" id="UP001623349">
    <property type="component" value="Unassembled WGS sequence"/>
</dbReference>
<evidence type="ECO:0000259" key="12">
    <source>
        <dbReference type="PROSITE" id="PS50805"/>
    </source>
</evidence>
<reference evidence="13 14" key="1">
    <citation type="submission" date="2024-08" db="EMBL/GenBank/DDBJ databases">
        <title>The draft genome of Apodemus speciosus.</title>
        <authorList>
            <person name="Nabeshima K."/>
            <person name="Suzuki S."/>
            <person name="Onuma M."/>
        </authorList>
    </citation>
    <scope>NUCLEOTIDE SEQUENCE [LARGE SCALE GENOMIC DNA]</scope>
    <source>
        <strain evidence="13">IB14-021</strain>
    </source>
</reference>
<feature type="domain" description="C2H2-type" evidence="11">
    <location>
        <begin position="231"/>
        <end position="258"/>
    </location>
</feature>
<dbReference type="InterPro" id="IPR036051">
    <property type="entry name" value="KRAB_dom_sf"/>
</dbReference>
<evidence type="ECO:0000259" key="11">
    <source>
        <dbReference type="PROSITE" id="PS50157"/>
    </source>
</evidence>
<gene>
    <name evidence="13" type="ORF">APTSU1_001583400</name>
</gene>
<dbReference type="SMART" id="SM00355">
    <property type="entry name" value="ZnF_C2H2"/>
    <property type="match status" value="7"/>
</dbReference>
<feature type="domain" description="C2H2-type" evidence="11">
    <location>
        <begin position="408"/>
        <end position="437"/>
    </location>
</feature>
<dbReference type="SMART" id="SM00349">
    <property type="entry name" value="KRAB"/>
    <property type="match status" value="1"/>
</dbReference>
<dbReference type="Gene3D" id="3.30.160.60">
    <property type="entry name" value="Classic Zinc Finger"/>
    <property type="match status" value="8"/>
</dbReference>
<accession>A0ABQ0FNH4</accession>
<feature type="domain" description="C2H2-type" evidence="11">
    <location>
        <begin position="315"/>
        <end position="342"/>
    </location>
</feature>
<dbReference type="SUPFAM" id="SSF57667">
    <property type="entry name" value="beta-beta-alpha zinc fingers"/>
    <property type="match status" value="4"/>
</dbReference>
<dbReference type="SUPFAM" id="SSF109640">
    <property type="entry name" value="KRAB domain (Kruppel-associated box)"/>
    <property type="match status" value="1"/>
</dbReference>
<feature type="domain" description="C2H2-type" evidence="11">
    <location>
        <begin position="203"/>
        <end position="230"/>
    </location>
</feature>
<keyword evidence="7" id="KW-0805">Transcription regulation</keyword>
<feature type="domain" description="C2H2-type" evidence="11">
    <location>
        <begin position="259"/>
        <end position="286"/>
    </location>
</feature>
<dbReference type="CDD" id="cd07765">
    <property type="entry name" value="KRAB_A-box"/>
    <property type="match status" value="1"/>
</dbReference>
<feature type="domain" description="C2H2-type" evidence="11">
    <location>
        <begin position="438"/>
        <end position="465"/>
    </location>
</feature>
<feature type="domain" description="C2H2-type" evidence="11">
    <location>
        <begin position="287"/>
        <end position="314"/>
    </location>
</feature>
<comment type="caution">
    <text evidence="13">The sequence shown here is derived from an EMBL/GenBank/DDBJ whole genome shotgun (WGS) entry which is preliminary data.</text>
</comment>
<dbReference type="Pfam" id="PF00096">
    <property type="entry name" value="zf-C2H2"/>
    <property type="match status" value="4"/>
</dbReference>
<evidence type="ECO:0000256" key="7">
    <source>
        <dbReference type="ARBA" id="ARBA00023015"/>
    </source>
</evidence>
<evidence type="ECO:0000313" key="14">
    <source>
        <dbReference type="Proteomes" id="UP001623349"/>
    </source>
</evidence>
<dbReference type="InterPro" id="IPR036236">
    <property type="entry name" value="Znf_C2H2_sf"/>
</dbReference>
<evidence type="ECO:0000256" key="6">
    <source>
        <dbReference type="ARBA" id="ARBA00022833"/>
    </source>
</evidence>
<keyword evidence="9" id="KW-0539">Nucleus</keyword>
<dbReference type="InterPro" id="IPR013087">
    <property type="entry name" value="Znf_C2H2_type"/>
</dbReference>
<proteinExistence type="inferred from homology"/>